<gene>
    <name evidence="1" type="ORF">BSTOLATCC_MIC41952</name>
</gene>
<accession>A0AAU9JIG5</accession>
<reference evidence="1" key="1">
    <citation type="submission" date="2021-09" db="EMBL/GenBank/DDBJ databases">
        <authorList>
            <consortium name="AG Swart"/>
            <person name="Singh M."/>
            <person name="Singh A."/>
            <person name="Seah K."/>
            <person name="Emmerich C."/>
        </authorList>
    </citation>
    <scope>NUCLEOTIDE SEQUENCE</scope>
    <source>
        <strain evidence="1">ATCC30299</strain>
    </source>
</reference>
<organism evidence="1 2">
    <name type="scientific">Blepharisma stoltei</name>
    <dbReference type="NCBI Taxonomy" id="1481888"/>
    <lineage>
        <taxon>Eukaryota</taxon>
        <taxon>Sar</taxon>
        <taxon>Alveolata</taxon>
        <taxon>Ciliophora</taxon>
        <taxon>Postciliodesmatophora</taxon>
        <taxon>Heterotrichea</taxon>
        <taxon>Heterotrichida</taxon>
        <taxon>Blepharismidae</taxon>
        <taxon>Blepharisma</taxon>
    </lineage>
</organism>
<proteinExistence type="predicted"/>
<evidence type="ECO:0000313" key="1">
    <source>
        <dbReference type="EMBL" id="CAG9326679.1"/>
    </source>
</evidence>
<comment type="caution">
    <text evidence="1">The sequence shown here is derived from an EMBL/GenBank/DDBJ whole genome shotgun (WGS) entry which is preliminary data.</text>
</comment>
<name>A0AAU9JIG5_9CILI</name>
<dbReference type="Proteomes" id="UP001162131">
    <property type="component" value="Unassembled WGS sequence"/>
</dbReference>
<protein>
    <submittedName>
        <fullName evidence="1">Uncharacterized protein</fullName>
    </submittedName>
</protein>
<sequence length="75" mass="8312">MGCIASASKRKIREAPSFTLSTRRTLSSSTAELSPTERYVKNVRSLSILLNTANNNTPCNCMDQAKLIVNNQCKY</sequence>
<dbReference type="EMBL" id="CAJZBQ010000041">
    <property type="protein sequence ID" value="CAG9326679.1"/>
    <property type="molecule type" value="Genomic_DNA"/>
</dbReference>
<evidence type="ECO:0000313" key="2">
    <source>
        <dbReference type="Proteomes" id="UP001162131"/>
    </source>
</evidence>
<dbReference type="AlphaFoldDB" id="A0AAU9JIG5"/>
<keyword evidence="2" id="KW-1185">Reference proteome</keyword>